<dbReference type="AlphaFoldDB" id="A0AAV2MZ10"/>
<dbReference type="Proteomes" id="UP001497644">
    <property type="component" value="Unassembled WGS sequence"/>
</dbReference>
<dbReference type="EMBL" id="CAXIPU020000889">
    <property type="protein sequence ID" value="CAL1672739.1"/>
    <property type="molecule type" value="Genomic_DNA"/>
</dbReference>
<name>A0AAV2MZ10_9HYME</name>
<proteinExistence type="predicted"/>
<reference evidence="1" key="1">
    <citation type="submission" date="2024-04" db="EMBL/GenBank/DDBJ databases">
        <authorList>
            <consortium name="Molecular Ecology Group"/>
        </authorList>
    </citation>
    <scope>NUCLEOTIDE SEQUENCE</scope>
</reference>
<protein>
    <submittedName>
        <fullName evidence="1">Uncharacterized protein</fullName>
    </submittedName>
</protein>
<keyword evidence="2" id="KW-1185">Reference proteome</keyword>
<accession>A0AAV2MZ10</accession>
<evidence type="ECO:0000313" key="2">
    <source>
        <dbReference type="Proteomes" id="UP001497644"/>
    </source>
</evidence>
<comment type="caution">
    <text evidence="1">The sequence shown here is derived from an EMBL/GenBank/DDBJ whole genome shotgun (WGS) entry which is preliminary data.</text>
</comment>
<evidence type="ECO:0000313" key="1">
    <source>
        <dbReference type="EMBL" id="CAL1672739.1"/>
    </source>
</evidence>
<organism evidence="1 2">
    <name type="scientific">Lasius platythorax</name>
    <dbReference type="NCBI Taxonomy" id="488582"/>
    <lineage>
        <taxon>Eukaryota</taxon>
        <taxon>Metazoa</taxon>
        <taxon>Ecdysozoa</taxon>
        <taxon>Arthropoda</taxon>
        <taxon>Hexapoda</taxon>
        <taxon>Insecta</taxon>
        <taxon>Pterygota</taxon>
        <taxon>Neoptera</taxon>
        <taxon>Endopterygota</taxon>
        <taxon>Hymenoptera</taxon>
        <taxon>Apocrita</taxon>
        <taxon>Aculeata</taxon>
        <taxon>Formicoidea</taxon>
        <taxon>Formicidae</taxon>
        <taxon>Formicinae</taxon>
        <taxon>Lasius</taxon>
        <taxon>Lasius</taxon>
    </lineage>
</organism>
<sequence length="130" mass="15177">MDENKVMCTLMETVSSISSDSSTSNDSWSEWSSIASDDNWIHNNDNEDVLLFPLLKYLTSGNKRHRVEDYLLVIESWSDLEFKEHFRLSRKIAYQLIDELEVSDFIPKNCFGKPPITGKNKFFNILMVYI</sequence>
<gene>
    <name evidence="1" type="ORF">LPLAT_LOCUS10637</name>
</gene>